<feature type="transmembrane region" description="Helical" evidence="1">
    <location>
        <begin position="130"/>
        <end position="152"/>
    </location>
</feature>
<feature type="transmembrane region" description="Helical" evidence="1">
    <location>
        <begin position="164"/>
        <end position="180"/>
    </location>
</feature>
<dbReference type="PANTHER" id="PTHR40115:SF1">
    <property type="entry name" value="INNER MEMBRANE PROTEIN WITH PEPSY TM HELIX"/>
    <property type="match status" value="1"/>
</dbReference>
<dbReference type="EMBL" id="CP134890">
    <property type="protein sequence ID" value="WNM22423.1"/>
    <property type="molecule type" value="Genomic_DNA"/>
</dbReference>
<feature type="transmembrane region" description="Helical" evidence="1">
    <location>
        <begin position="12"/>
        <end position="31"/>
    </location>
</feature>
<dbReference type="InterPro" id="IPR032307">
    <property type="entry name" value="PepSY_TM-like_2"/>
</dbReference>
<keyword evidence="4" id="KW-1185">Reference proteome</keyword>
<organism evidence="3 4">
    <name type="scientific">Flavobacterium capsici</name>
    <dbReference type="NCBI Taxonomy" id="3075618"/>
    <lineage>
        <taxon>Bacteria</taxon>
        <taxon>Pseudomonadati</taxon>
        <taxon>Bacteroidota</taxon>
        <taxon>Flavobacteriia</taxon>
        <taxon>Flavobacteriales</taxon>
        <taxon>Flavobacteriaceae</taxon>
        <taxon>Flavobacterium</taxon>
    </lineage>
</organism>
<evidence type="ECO:0000256" key="1">
    <source>
        <dbReference type="SAM" id="Phobius"/>
    </source>
</evidence>
<accession>A0AA96J663</accession>
<evidence type="ECO:0000313" key="2">
    <source>
        <dbReference type="EMBL" id="WNM18372.1"/>
    </source>
</evidence>
<evidence type="ECO:0000313" key="3">
    <source>
        <dbReference type="EMBL" id="WNM22423.1"/>
    </source>
</evidence>
<evidence type="ECO:0000313" key="4">
    <source>
        <dbReference type="Proteomes" id="UP001304515"/>
    </source>
</evidence>
<protein>
    <submittedName>
        <fullName evidence="3">PepSY-associated TM helix domain-containing protein</fullName>
    </submittedName>
</protein>
<reference evidence="3 4" key="1">
    <citation type="submission" date="2023-09" db="EMBL/GenBank/DDBJ databases">
        <title>Flavobacterium sp. a novel bacteria isolate from Pepper rhizosphere.</title>
        <authorList>
            <person name="Peng Y."/>
            <person name="Lee J."/>
        </authorList>
    </citation>
    <scope>NUCLEOTIDE SEQUENCE [LARGE SCALE GENOMIC DNA]</scope>
    <source>
        <strain evidence="2">PMR2A8</strain>
        <strain evidence="3 4">PMTSA4</strain>
    </source>
</reference>
<dbReference type="RefSeq" id="WP_313322246.1">
    <property type="nucleotide sequence ID" value="NZ_CP134878.1"/>
</dbReference>
<gene>
    <name evidence="3" type="ORF">RN605_03430</name>
    <name evidence="2" type="ORF">RN608_10130</name>
</gene>
<dbReference type="Proteomes" id="UP001304515">
    <property type="component" value="Chromosome"/>
</dbReference>
<keyword evidence="1" id="KW-0472">Membrane</keyword>
<proteinExistence type="predicted"/>
<dbReference type="EMBL" id="CP134878">
    <property type="protein sequence ID" value="WNM18372.1"/>
    <property type="molecule type" value="Genomic_DNA"/>
</dbReference>
<dbReference type="PANTHER" id="PTHR40115">
    <property type="entry name" value="INNER MEMBRANE PROTEIN WITH PEPSY TM HELIX"/>
    <property type="match status" value="1"/>
</dbReference>
<accession>A0AA96J1I2</accession>
<dbReference type="AlphaFoldDB" id="A0AA96J663"/>
<keyword evidence="1" id="KW-1133">Transmembrane helix</keyword>
<name>A0AA96J663_9FLAO</name>
<keyword evidence="1" id="KW-0812">Transmembrane</keyword>
<dbReference type="KEGG" id="fcj:RN605_03430"/>
<dbReference type="Pfam" id="PF16357">
    <property type="entry name" value="PepSY_TM_like_2"/>
    <property type="match status" value="1"/>
</dbReference>
<sequence length="181" mass="20875">MKQATIRNLHRDLGYFYIGLIISFAFSGILMNHREMWHPEKYTIETQSIDVKLPEENQINDEYAENFAKELGIKDKFRRQMVKKGSFKISFEKHDVEIDMKTGKGEIVSFNKTPIISQAMKLHKNTSNWWIYYSDIFGISLIIIAVTGALMIKVGNKTFSKRGWKLAAAGLLVPLLILLFV</sequence>